<dbReference type="PANTHER" id="PTHR44591:SF24">
    <property type="entry name" value="PROTEIN-GLUTAMATE METHYLESTERASE_PROTEIN-GLUTAMINE GLUTAMINASE 1"/>
    <property type="match status" value="1"/>
</dbReference>
<evidence type="ECO:0000256" key="2">
    <source>
        <dbReference type="PROSITE-ProRule" id="PRU00169"/>
    </source>
</evidence>
<keyword evidence="1 2" id="KW-0597">Phosphoprotein</keyword>
<dbReference type="PROSITE" id="PS50110">
    <property type="entry name" value="RESPONSE_REGULATORY"/>
    <property type="match status" value="1"/>
</dbReference>
<proteinExistence type="predicted"/>
<evidence type="ECO:0000313" key="5">
    <source>
        <dbReference type="EMBL" id="RMM63402.1"/>
    </source>
</evidence>
<feature type="domain" description="Response regulatory" evidence="4">
    <location>
        <begin position="28"/>
        <end position="138"/>
    </location>
</feature>
<dbReference type="Proteomes" id="UP000280599">
    <property type="component" value="Unassembled WGS sequence"/>
</dbReference>
<dbReference type="GO" id="GO:0000160">
    <property type="term" value="P:phosphorelay signal transduction system"/>
    <property type="evidence" value="ECO:0007669"/>
    <property type="project" value="InterPro"/>
</dbReference>
<dbReference type="InterPro" id="IPR011006">
    <property type="entry name" value="CheY-like_superfamily"/>
</dbReference>
<name>A0A0P9SMN1_PSESG</name>
<feature type="region of interest" description="Disordered" evidence="3">
    <location>
        <begin position="1"/>
        <end position="21"/>
    </location>
</feature>
<dbReference type="AlphaFoldDB" id="A0A0P9SMN1"/>
<protein>
    <submittedName>
        <fullName evidence="6">Response regulator receiver</fullName>
    </submittedName>
</protein>
<dbReference type="EMBL" id="RBPS01000036">
    <property type="protein sequence ID" value="RMO40872.1"/>
    <property type="molecule type" value="Genomic_DNA"/>
</dbReference>
<dbReference type="Proteomes" id="UP000276829">
    <property type="component" value="Unassembled WGS sequence"/>
</dbReference>
<gene>
    <name evidence="8" type="ORF">ALQ11_100297</name>
    <name evidence="7" type="ORF">ALQ41_100324</name>
    <name evidence="6" type="ORF">ALQ42_100302</name>
    <name evidence="5" type="ORF">ALQ73_100239</name>
</gene>
<sequence length="140" mass="15309">MVDADPLARQTGRQLMSSESDDHTSLPKVLLVEDETMLAMLMEMMLEDLGFATAYHASSLGEGIEYARNGDYDLAILDINIIGGNSFPIAAAIAHRGIPFMFCSGYGRLGIPEVWVDRRCVAKPFSAEQLNEALSELLQA</sequence>
<reference evidence="9 10" key="1">
    <citation type="submission" date="2018-08" db="EMBL/GenBank/DDBJ databases">
        <title>Recombination of ecologically and evolutionarily significant loci maintains genetic cohesion in the Pseudomonas syringae species complex.</title>
        <authorList>
            <person name="Dillon M."/>
            <person name="Thakur S."/>
            <person name="Almeida R.N.D."/>
            <person name="Weir B.S."/>
            <person name="Guttman D.S."/>
        </authorList>
    </citation>
    <scope>NUCLEOTIDE SEQUENCE [LARGE SCALE GENOMIC DNA]</scope>
    <source>
        <strain evidence="8 9">ICMP 4182</strain>
        <strain evidence="5 11">ICMP 4324</strain>
        <strain evidence="6 10">ICMP 6372</strain>
        <strain evidence="7 12">ICMP 867</strain>
    </source>
</reference>
<evidence type="ECO:0000313" key="12">
    <source>
        <dbReference type="Proteomes" id="UP000280599"/>
    </source>
</evidence>
<evidence type="ECO:0000256" key="3">
    <source>
        <dbReference type="SAM" id="MobiDB-lite"/>
    </source>
</evidence>
<dbReference type="EMBL" id="RBPT01000174">
    <property type="protein sequence ID" value="RMO47966.1"/>
    <property type="molecule type" value="Genomic_DNA"/>
</dbReference>
<dbReference type="PANTHER" id="PTHR44591">
    <property type="entry name" value="STRESS RESPONSE REGULATOR PROTEIN 1"/>
    <property type="match status" value="1"/>
</dbReference>
<dbReference type="InterPro" id="IPR001789">
    <property type="entry name" value="Sig_transdc_resp-reg_receiver"/>
</dbReference>
<evidence type="ECO:0000313" key="9">
    <source>
        <dbReference type="Proteomes" id="UP000272471"/>
    </source>
</evidence>
<dbReference type="Proteomes" id="UP000272471">
    <property type="component" value="Unassembled WGS sequence"/>
</dbReference>
<evidence type="ECO:0000259" key="4">
    <source>
        <dbReference type="PROSITE" id="PS50110"/>
    </source>
</evidence>
<evidence type="ECO:0000256" key="1">
    <source>
        <dbReference type="ARBA" id="ARBA00022553"/>
    </source>
</evidence>
<organism evidence="6 10">
    <name type="scientific">Pseudomonas savastanoi pv. glycinea</name>
    <name type="common">Pseudomonas syringae pv. glycinea</name>
    <dbReference type="NCBI Taxonomy" id="318"/>
    <lineage>
        <taxon>Bacteria</taxon>
        <taxon>Pseudomonadati</taxon>
        <taxon>Pseudomonadota</taxon>
        <taxon>Gammaproteobacteria</taxon>
        <taxon>Pseudomonadales</taxon>
        <taxon>Pseudomonadaceae</taxon>
        <taxon>Pseudomonas</taxon>
    </lineage>
</organism>
<evidence type="ECO:0000313" key="7">
    <source>
        <dbReference type="EMBL" id="RMO47966.1"/>
    </source>
</evidence>
<dbReference type="Pfam" id="PF00072">
    <property type="entry name" value="Response_reg"/>
    <property type="match status" value="1"/>
</dbReference>
<dbReference type="Proteomes" id="UP000273536">
    <property type="component" value="Unassembled WGS sequence"/>
</dbReference>
<evidence type="ECO:0000313" key="11">
    <source>
        <dbReference type="Proteomes" id="UP000276829"/>
    </source>
</evidence>
<dbReference type="EMBL" id="RBON01000284">
    <property type="protein sequence ID" value="RMM63402.1"/>
    <property type="molecule type" value="Genomic_DNA"/>
</dbReference>
<evidence type="ECO:0000313" key="6">
    <source>
        <dbReference type="EMBL" id="RMO40872.1"/>
    </source>
</evidence>
<feature type="modified residue" description="4-aspartylphosphate" evidence="2">
    <location>
        <position position="78"/>
    </location>
</feature>
<dbReference type="EMBL" id="RBQX01000302">
    <property type="protein sequence ID" value="RMQ09427.1"/>
    <property type="molecule type" value="Genomic_DNA"/>
</dbReference>
<dbReference type="SMART" id="SM00448">
    <property type="entry name" value="REC"/>
    <property type="match status" value="1"/>
</dbReference>
<dbReference type="Gene3D" id="3.40.50.2300">
    <property type="match status" value="1"/>
</dbReference>
<evidence type="ECO:0000313" key="10">
    <source>
        <dbReference type="Proteomes" id="UP000273536"/>
    </source>
</evidence>
<comment type="caution">
    <text evidence="6">The sequence shown here is derived from an EMBL/GenBank/DDBJ whole genome shotgun (WGS) entry which is preliminary data.</text>
</comment>
<dbReference type="InterPro" id="IPR050595">
    <property type="entry name" value="Bact_response_regulator"/>
</dbReference>
<evidence type="ECO:0000313" key="8">
    <source>
        <dbReference type="EMBL" id="RMQ09427.1"/>
    </source>
</evidence>
<accession>A0A0P9SMN1</accession>
<dbReference type="SUPFAM" id="SSF52172">
    <property type="entry name" value="CheY-like"/>
    <property type="match status" value="1"/>
</dbReference>